<dbReference type="GO" id="GO:0003677">
    <property type="term" value="F:DNA binding"/>
    <property type="evidence" value="ECO:0007669"/>
    <property type="project" value="UniProtKB-KW"/>
</dbReference>
<dbReference type="PROSITE" id="PS50848">
    <property type="entry name" value="START"/>
    <property type="match status" value="2"/>
</dbReference>
<dbReference type="EMBL" id="JACMSC010000017">
    <property type="protein sequence ID" value="KAG6479574.1"/>
    <property type="molecule type" value="Genomic_DNA"/>
</dbReference>
<evidence type="ECO:0000256" key="3">
    <source>
        <dbReference type="ARBA" id="ARBA00023155"/>
    </source>
</evidence>
<feature type="chain" id="PRO_5035252522" description="START domain-containing protein" evidence="6">
    <location>
        <begin position="19"/>
        <end position="557"/>
    </location>
</feature>
<dbReference type="PANTHER" id="PTHR45654">
    <property type="entry name" value="HOMEOBOX-LEUCINE ZIPPER PROTEIN MERISTEM L1"/>
    <property type="match status" value="1"/>
</dbReference>
<keyword evidence="3" id="KW-0371">Homeobox</keyword>
<dbReference type="AlphaFoldDB" id="A0A8J5F5U9"/>
<comment type="caution">
    <text evidence="8">The sequence shown here is derived from an EMBL/GenBank/DDBJ whole genome shotgun (WGS) entry which is preliminary data.</text>
</comment>
<proteinExistence type="predicted"/>
<accession>A0A8J5F5U9</accession>
<keyword evidence="1" id="KW-0805">Transcription regulation</keyword>
<name>A0A8J5F5U9_ZINOF</name>
<evidence type="ECO:0000256" key="4">
    <source>
        <dbReference type="ARBA" id="ARBA00023163"/>
    </source>
</evidence>
<sequence>MTLTALFLLVVCISGEQSQHEKADNCSLRAENDRIRGENIAMKEAVRRLACRHCGLNNGSANPYFDEQRLRMENARLKEEVDRVSNLTSKYLGRPIAHQHHLLLPKSVPQGGGAPPSFDPSPSIPYSLRQISDSDKPMLMDMASYAMDEVIQLLQLGEPLWVKSASNGAEVLELQAYQRKFPKPHQPKFSGTRTEASRDSATVTMSCRMLVDAFMTPSKWMELFPTIVSNATTIDVLPSGASGSSSAGSAILITWIEHVEIEEKNPIHILFQHLVTSGAAFEARRWVSNLRRTAERNAFSISAGIANDLGGVIPTPEAKQSMMKLAQRMVKSFCATFSGSIANKWIMMPGSNDAYQVYFHKTDTPRLAGGEMVSAATSVWLPLHPERLFSFLKDEQNRNLWEVSKEEVKFQRVAHFINGSNSGNSISILNRSKSTSSLLILQESCTDASGSLLVYSPLGLPSLDMVRRGEDASSVQLIVSGFTIVPDDGFAGAVAGGGPLTSSSSPAGGVSGSLLTVGFQTVMNKTEGAEIGREAVASINLWISNTIEKIKAALLYH</sequence>
<dbReference type="InterPro" id="IPR057993">
    <property type="entry name" value="HD-Zip_IV_C"/>
</dbReference>
<dbReference type="InterPro" id="IPR042160">
    <property type="entry name" value="HD-Zip_IV"/>
</dbReference>
<evidence type="ECO:0000313" key="9">
    <source>
        <dbReference type="Proteomes" id="UP000734854"/>
    </source>
</evidence>
<keyword evidence="5" id="KW-0539">Nucleus</keyword>
<evidence type="ECO:0000256" key="6">
    <source>
        <dbReference type="SAM" id="SignalP"/>
    </source>
</evidence>
<dbReference type="Proteomes" id="UP000734854">
    <property type="component" value="Unassembled WGS sequence"/>
</dbReference>
<evidence type="ECO:0000256" key="2">
    <source>
        <dbReference type="ARBA" id="ARBA00023125"/>
    </source>
</evidence>
<dbReference type="Pfam" id="PF25797">
    <property type="entry name" value="PDF2_C"/>
    <property type="match status" value="1"/>
</dbReference>
<dbReference type="PANTHER" id="PTHR45654:SF1">
    <property type="entry name" value="HOMEOBOX-LEUCINE ZIPPER PROTEIN HDG11"/>
    <property type="match status" value="1"/>
</dbReference>
<feature type="domain" description="START" evidence="7">
    <location>
        <begin position="132"/>
        <end position="242"/>
    </location>
</feature>
<evidence type="ECO:0000313" key="8">
    <source>
        <dbReference type="EMBL" id="KAG6479574.1"/>
    </source>
</evidence>
<protein>
    <recommendedName>
        <fullName evidence="7">START domain-containing protein</fullName>
    </recommendedName>
</protein>
<evidence type="ECO:0000259" key="7">
    <source>
        <dbReference type="PROSITE" id="PS50848"/>
    </source>
</evidence>
<organism evidence="8 9">
    <name type="scientific">Zingiber officinale</name>
    <name type="common">Ginger</name>
    <name type="synonym">Amomum zingiber</name>
    <dbReference type="NCBI Taxonomy" id="94328"/>
    <lineage>
        <taxon>Eukaryota</taxon>
        <taxon>Viridiplantae</taxon>
        <taxon>Streptophyta</taxon>
        <taxon>Embryophyta</taxon>
        <taxon>Tracheophyta</taxon>
        <taxon>Spermatophyta</taxon>
        <taxon>Magnoliopsida</taxon>
        <taxon>Liliopsida</taxon>
        <taxon>Zingiberales</taxon>
        <taxon>Zingiberaceae</taxon>
        <taxon>Zingiber</taxon>
    </lineage>
</organism>
<feature type="domain" description="START" evidence="7">
    <location>
        <begin position="253"/>
        <end position="299"/>
    </location>
</feature>
<evidence type="ECO:0000256" key="5">
    <source>
        <dbReference type="ARBA" id="ARBA00023242"/>
    </source>
</evidence>
<keyword evidence="4" id="KW-0804">Transcription</keyword>
<feature type="signal peptide" evidence="6">
    <location>
        <begin position="1"/>
        <end position="18"/>
    </location>
</feature>
<reference evidence="8 9" key="1">
    <citation type="submission" date="2020-08" db="EMBL/GenBank/DDBJ databases">
        <title>Plant Genome Project.</title>
        <authorList>
            <person name="Zhang R.-G."/>
        </authorList>
    </citation>
    <scope>NUCLEOTIDE SEQUENCE [LARGE SCALE GENOMIC DNA]</scope>
    <source>
        <tissue evidence="8">Rhizome</tissue>
    </source>
</reference>
<dbReference type="SUPFAM" id="SSF55961">
    <property type="entry name" value="Bet v1-like"/>
    <property type="match status" value="2"/>
</dbReference>
<keyword evidence="2" id="KW-0238">DNA-binding</keyword>
<dbReference type="InterPro" id="IPR002913">
    <property type="entry name" value="START_lipid-bd_dom"/>
</dbReference>
<dbReference type="GO" id="GO:0008289">
    <property type="term" value="F:lipid binding"/>
    <property type="evidence" value="ECO:0007669"/>
    <property type="project" value="InterPro"/>
</dbReference>
<keyword evidence="9" id="KW-1185">Reference proteome</keyword>
<keyword evidence="6" id="KW-0732">Signal</keyword>
<evidence type="ECO:0000256" key="1">
    <source>
        <dbReference type="ARBA" id="ARBA00023015"/>
    </source>
</evidence>
<gene>
    <name evidence="8" type="ORF">ZIOFF_063041</name>
</gene>